<dbReference type="InterPro" id="IPR027417">
    <property type="entry name" value="P-loop_NTPase"/>
</dbReference>
<dbReference type="Pfam" id="PF25872">
    <property type="entry name" value="HTH_77"/>
    <property type="match status" value="1"/>
</dbReference>
<dbReference type="EMBL" id="JANRHA010000030">
    <property type="protein sequence ID" value="MDG3017213.1"/>
    <property type="molecule type" value="Genomic_DNA"/>
</dbReference>
<proteinExistence type="predicted"/>
<keyword evidence="4" id="KW-1185">Reference proteome</keyword>
<dbReference type="Gene3D" id="1.10.10.10">
    <property type="entry name" value="Winged helix-like DNA-binding domain superfamily/Winged helix DNA-binding domain"/>
    <property type="match status" value="1"/>
</dbReference>
<dbReference type="Pfam" id="PF00196">
    <property type="entry name" value="GerE"/>
    <property type="match status" value="1"/>
</dbReference>
<feature type="domain" description="HTH luxR-type" evidence="2">
    <location>
        <begin position="750"/>
        <end position="815"/>
    </location>
</feature>
<dbReference type="GO" id="GO:0006355">
    <property type="term" value="P:regulation of DNA-templated transcription"/>
    <property type="evidence" value="ECO:0007669"/>
    <property type="project" value="InterPro"/>
</dbReference>
<dbReference type="PRINTS" id="PR00364">
    <property type="entry name" value="DISEASERSIST"/>
</dbReference>
<reference evidence="3" key="1">
    <citation type="submission" date="2022-08" db="EMBL/GenBank/DDBJ databases">
        <title>Genome analysis of Corynebacteriales strain.</title>
        <authorList>
            <person name="Lee S.D."/>
        </authorList>
    </citation>
    <scope>NUCLEOTIDE SEQUENCE</scope>
    <source>
        <strain evidence="3">D3-21</strain>
    </source>
</reference>
<dbReference type="RefSeq" id="WP_332520861.1">
    <property type="nucleotide sequence ID" value="NZ_JANRHA010000030.1"/>
</dbReference>
<dbReference type="PRINTS" id="PR00038">
    <property type="entry name" value="HTHLUXR"/>
</dbReference>
<dbReference type="Proteomes" id="UP001152755">
    <property type="component" value="Unassembled WGS sequence"/>
</dbReference>
<dbReference type="PANTHER" id="PTHR47691">
    <property type="entry name" value="REGULATOR-RELATED"/>
    <property type="match status" value="1"/>
</dbReference>
<evidence type="ECO:0000256" key="1">
    <source>
        <dbReference type="SAM" id="MobiDB-lite"/>
    </source>
</evidence>
<organism evidence="3 4">
    <name type="scientific">Speluncibacter jeojiensis</name>
    <dbReference type="NCBI Taxonomy" id="2710754"/>
    <lineage>
        <taxon>Bacteria</taxon>
        <taxon>Bacillati</taxon>
        <taxon>Actinomycetota</taxon>
        <taxon>Actinomycetes</taxon>
        <taxon>Mycobacteriales</taxon>
        <taxon>Speluncibacteraceae</taxon>
        <taxon>Speluncibacter</taxon>
    </lineage>
</organism>
<evidence type="ECO:0000259" key="2">
    <source>
        <dbReference type="PROSITE" id="PS50043"/>
    </source>
</evidence>
<evidence type="ECO:0000313" key="4">
    <source>
        <dbReference type="Proteomes" id="UP001152755"/>
    </source>
</evidence>
<comment type="caution">
    <text evidence="3">The sequence shown here is derived from an EMBL/GenBank/DDBJ whole genome shotgun (WGS) entry which is preliminary data.</text>
</comment>
<feature type="non-terminal residue" evidence="3">
    <location>
        <position position="1"/>
    </location>
</feature>
<dbReference type="GO" id="GO:0003677">
    <property type="term" value="F:DNA binding"/>
    <property type="evidence" value="ECO:0007669"/>
    <property type="project" value="InterPro"/>
</dbReference>
<gene>
    <name evidence="3" type="ORF">NVS88_21900</name>
</gene>
<dbReference type="Pfam" id="PF00931">
    <property type="entry name" value="NB-ARC"/>
    <property type="match status" value="1"/>
</dbReference>
<feature type="compositionally biased region" description="Basic and acidic residues" evidence="1">
    <location>
        <begin position="32"/>
        <end position="44"/>
    </location>
</feature>
<dbReference type="SUPFAM" id="SSF52540">
    <property type="entry name" value="P-loop containing nucleoside triphosphate hydrolases"/>
    <property type="match status" value="1"/>
</dbReference>
<dbReference type="SUPFAM" id="SSF46894">
    <property type="entry name" value="C-terminal effector domain of the bipartite response regulators"/>
    <property type="match status" value="1"/>
</dbReference>
<dbReference type="CDD" id="cd06170">
    <property type="entry name" value="LuxR_C_like"/>
    <property type="match status" value="1"/>
</dbReference>
<feature type="region of interest" description="Disordered" evidence="1">
    <location>
        <begin position="32"/>
        <end position="54"/>
    </location>
</feature>
<evidence type="ECO:0000313" key="3">
    <source>
        <dbReference type="EMBL" id="MDG3017213.1"/>
    </source>
</evidence>
<sequence>IDHDLADLIEHTMARDPKDRPATTELAHHLRQLTHEHTGAREPTGELPAEGPGPMSAPAEFPEELTSFVGRRSELTAVRNALGTSRLVTLAGIGGVGKTRLALHTAASVRRNYPDGVWLVELGEVRSASVVVDVVATTLGVRDYAGRSLTEALVDALAPRTTLLVVDNCEQVIDAVAELFQVLLARCPDLHVLTTSREPLGLGGETVIRVSPLTTPDPEAAPSLRSATRSDAVALFAERAAAAVPGFELTESNTAVVAQICERLDGLPLAIELAAARLRALSPEQILERLTDRYKLLTRGSRDSPQRQQTLRWSIGWSYELCTPDEQQLWRELSLFAGGFDVDDVEHVCSDTGGQDLLDTLAALVDKSVVLRDDAGGQSCFRLLDTVREFGRVKLEDTDAGADLRLRHRDWYRRLVRDAAADWIGPRQLEWIARVRRELPNLRQAFEFALAREDGSALLIATALYPFWMARGFFAEGRRWLARALEQPHPQPPVLRARALYAAAILAGFQGDLVAADARTVEARSLDGPSADPATHAFVAITDGITAFFGGELDRARIRLADAVNAPGVSGEPQLRLEALSLLGWAHVGDGTDLSLKYQSRALNLAQEYGEFVHRGYSLWANGVDLWRAGEPNRAVLLLEEGLRLTRRTDDPLMVFTCLQALAWVAAGQGHARRAAIIMGSAEAHQRLIGSNPVLFPNLLVYQEQFDATVRASLDAATLAEAQREGSVMTTGSAIAHALGERATVPSASAAKAQTKLTKRELQVAELIAEGLTNKAIAGRLVISQRTAEGHVDHILTKLDFTSRAQVAAWVVEQQSTTPPGDPTA</sequence>
<accession>A0A9X4RFY4</accession>
<dbReference type="InterPro" id="IPR002182">
    <property type="entry name" value="NB-ARC"/>
</dbReference>
<dbReference type="PROSITE" id="PS50043">
    <property type="entry name" value="HTH_LUXR_2"/>
    <property type="match status" value="1"/>
</dbReference>
<dbReference type="GO" id="GO:0043531">
    <property type="term" value="F:ADP binding"/>
    <property type="evidence" value="ECO:0007669"/>
    <property type="project" value="InterPro"/>
</dbReference>
<dbReference type="AlphaFoldDB" id="A0A9X4RFY4"/>
<dbReference type="PANTHER" id="PTHR47691:SF3">
    <property type="entry name" value="HTH-TYPE TRANSCRIPTIONAL REGULATOR RV0890C-RELATED"/>
    <property type="match status" value="1"/>
</dbReference>
<protein>
    <submittedName>
        <fullName evidence="3">LuxR C-terminal-related transcriptional regulator</fullName>
    </submittedName>
</protein>
<name>A0A9X4RFY4_9ACTN</name>
<dbReference type="InterPro" id="IPR036388">
    <property type="entry name" value="WH-like_DNA-bd_sf"/>
</dbReference>
<dbReference type="SMART" id="SM00421">
    <property type="entry name" value="HTH_LUXR"/>
    <property type="match status" value="1"/>
</dbReference>
<dbReference type="InterPro" id="IPR058852">
    <property type="entry name" value="HTH_77"/>
</dbReference>
<dbReference type="InterPro" id="IPR000792">
    <property type="entry name" value="Tscrpt_reg_LuxR_C"/>
</dbReference>
<dbReference type="Gene3D" id="3.40.50.300">
    <property type="entry name" value="P-loop containing nucleotide triphosphate hydrolases"/>
    <property type="match status" value="1"/>
</dbReference>
<dbReference type="InterPro" id="IPR016032">
    <property type="entry name" value="Sig_transdc_resp-reg_C-effctor"/>
</dbReference>